<comment type="caution">
    <text evidence="5">The sequence shown here is derived from an EMBL/GenBank/DDBJ whole genome shotgun (WGS) entry which is preliminary data.</text>
</comment>
<dbReference type="Pfam" id="PF01638">
    <property type="entry name" value="HxlR"/>
    <property type="match status" value="1"/>
</dbReference>
<keyword evidence="1" id="KW-0805">Transcription regulation</keyword>
<keyword evidence="2" id="KW-0238">DNA-binding</keyword>
<dbReference type="Proteomes" id="UP000185696">
    <property type="component" value="Unassembled WGS sequence"/>
</dbReference>
<gene>
    <name evidence="5" type="ORF">BLA60_21455</name>
</gene>
<evidence type="ECO:0000256" key="3">
    <source>
        <dbReference type="ARBA" id="ARBA00023163"/>
    </source>
</evidence>
<organism evidence="5 6">
    <name type="scientific">Actinophytocola xinjiangensis</name>
    <dbReference type="NCBI Taxonomy" id="485602"/>
    <lineage>
        <taxon>Bacteria</taxon>
        <taxon>Bacillati</taxon>
        <taxon>Actinomycetota</taxon>
        <taxon>Actinomycetes</taxon>
        <taxon>Pseudonocardiales</taxon>
        <taxon>Pseudonocardiaceae</taxon>
    </lineage>
</organism>
<dbReference type="Gene3D" id="1.10.10.10">
    <property type="entry name" value="Winged helix-like DNA-binding domain superfamily/Winged helix DNA-binding domain"/>
    <property type="match status" value="1"/>
</dbReference>
<dbReference type="InterPro" id="IPR011991">
    <property type="entry name" value="ArsR-like_HTH"/>
</dbReference>
<evidence type="ECO:0000256" key="2">
    <source>
        <dbReference type="ARBA" id="ARBA00023125"/>
    </source>
</evidence>
<dbReference type="InterPro" id="IPR036390">
    <property type="entry name" value="WH_DNA-bd_sf"/>
</dbReference>
<dbReference type="GO" id="GO:0003677">
    <property type="term" value="F:DNA binding"/>
    <property type="evidence" value="ECO:0007669"/>
    <property type="project" value="UniProtKB-KW"/>
</dbReference>
<keyword evidence="3" id="KW-0804">Transcription</keyword>
<dbReference type="PROSITE" id="PS51118">
    <property type="entry name" value="HTH_HXLR"/>
    <property type="match status" value="1"/>
</dbReference>
<dbReference type="PANTHER" id="PTHR33204">
    <property type="entry name" value="TRANSCRIPTIONAL REGULATOR, MARR FAMILY"/>
    <property type="match status" value="1"/>
</dbReference>
<reference evidence="5 6" key="1">
    <citation type="submission" date="2016-12" db="EMBL/GenBank/DDBJ databases">
        <title>The draft genome sequence of Actinophytocola xinjiangensis.</title>
        <authorList>
            <person name="Wang W."/>
            <person name="Yuan L."/>
        </authorList>
    </citation>
    <scope>NUCLEOTIDE SEQUENCE [LARGE SCALE GENOMIC DNA]</scope>
    <source>
        <strain evidence="5 6">CGMCC 4.4663</strain>
    </source>
</reference>
<evidence type="ECO:0000259" key="4">
    <source>
        <dbReference type="PROSITE" id="PS51118"/>
    </source>
</evidence>
<feature type="domain" description="HTH hxlR-type" evidence="4">
    <location>
        <begin position="8"/>
        <end position="104"/>
    </location>
</feature>
<dbReference type="InterPro" id="IPR036388">
    <property type="entry name" value="WH-like_DNA-bd_sf"/>
</dbReference>
<dbReference type="PANTHER" id="PTHR33204:SF18">
    <property type="entry name" value="TRANSCRIPTIONAL REGULATORY PROTEIN"/>
    <property type="match status" value="1"/>
</dbReference>
<dbReference type="Gene3D" id="3.30.1050.10">
    <property type="entry name" value="SCP2 sterol-binding domain"/>
    <property type="match status" value="1"/>
</dbReference>
<proteinExistence type="predicted"/>
<dbReference type="EMBL" id="MSIF01000010">
    <property type="protein sequence ID" value="OLF09141.1"/>
    <property type="molecule type" value="Genomic_DNA"/>
</dbReference>
<dbReference type="RefSeq" id="WP_075134731.1">
    <property type="nucleotide sequence ID" value="NZ_MSIF01000010.1"/>
</dbReference>
<sequence length="224" mass="25038">MYRYEQHCPIARAAEVITEPWTLLIVRELLSGGESRAELARGLPKISASMLRSRLRTLERHGVITHEPDPRGERRYQLTTAGQELRPMVEHLGRWGQRWLDQPRVGDLDPELLVYDICRGIDSARLPADPLTVEVDFADVPAPRRWWLTLSAAEVAADQTARRDASVRLTCTLGGLAGVWLGHQSWLQAVRDRIIMLAGDRAAVRSLIDCLGVSRYATAGRGDG</sequence>
<evidence type="ECO:0000313" key="6">
    <source>
        <dbReference type="Proteomes" id="UP000185696"/>
    </source>
</evidence>
<keyword evidence="6" id="KW-1185">Reference proteome</keyword>
<dbReference type="AlphaFoldDB" id="A0A7Z0WK35"/>
<dbReference type="InterPro" id="IPR036527">
    <property type="entry name" value="SCP2_sterol-bd_dom_sf"/>
</dbReference>
<dbReference type="SUPFAM" id="SSF46785">
    <property type="entry name" value="Winged helix' DNA-binding domain"/>
    <property type="match status" value="1"/>
</dbReference>
<dbReference type="OrthoDB" id="9792527at2"/>
<name>A0A7Z0WK35_9PSEU</name>
<dbReference type="CDD" id="cd00090">
    <property type="entry name" value="HTH_ARSR"/>
    <property type="match status" value="1"/>
</dbReference>
<evidence type="ECO:0000313" key="5">
    <source>
        <dbReference type="EMBL" id="OLF09141.1"/>
    </source>
</evidence>
<evidence type="ECO:0000256" key="1">
    <source>
        <dbReference type="ARBA" id="ARBA00023015"/>
    </source>
</evidence>
<dbReference type="SUPFAM" id="SSF55718">
    <property type="entry name" value="SCP-like"/>
    <property type="match status" value="1"/>
</dbReference>
<accession>A0A7Z0WK35</accession>
<dbReference type="InterPro" id="IPR002577">
    <property type="entry name" value="HTH_HxlR"/>
</dbReference>
<protein>
    <recommendedName>
        <fullName evidence="4">HTH hxlR-type domain-containing protein</fullName>
    </recommendedName>
</protein>